<feature type="transmembrane region" description="Helical" evidence="8">
    <location>
        <begin position="340"/>
        <end position="362"/>
    </location>
</feature>
<comment type="similarity">
    <text evidence="6">Belongs to the major facilitator superfamily. Phosphate:H(+) symporter (TC 2.A.1.9) family.</text>
</comment>
<keyword evidence="10" id="KW-1185">Reference proteome</keyword>
<dbReference type="AlphaFoldDB" id="A0AAV1C9S0"/>
<feature type="transmembrane region" description="Helical" evidence="8">
    <location>
        <begin position="507"/>
        <end position="532"/>
    </location>
</feature>
<dbReference type="SUPFAM" id="SSF103473">
    <property type="entry name" value="MFS general substrate transporter"/>
    <property type="match status" value="1"/>
</dbReference>
<dbReference type="Proteomes" id="UP001161247">
    <property type="component" value="Chromosome 1"/>
</dbReference>
<feature type="transmembrane region" description="Helical" evidence="8">
    <location>
        <begin position="228"/>
        <end position="249"/>
    </location>
</feature>
<feature type="transmembrane region" description="Helical" evidence="8">
    <location>
        <begin position="422"/>
        <end position="443"/>
    </location>
</feature>
<keyword evidence="5 8" id="KW-0472">Membrane</keyword>
<gene>
    <name evidence="9" type="ORF">OLC1_LOCUS3466</name>
</gene>
<sequence>MAQEIKKITNNDEVKHNNDQESKWVHDSSIDYKGNTPARASTGAWRASIFIIAMELSERVTYFGTALNLIIYFTKVLHQDIKTAARNVNYWSGVTTILPLFAAFLADAYFGRFLVILLSSIIHIMGLSLLTMSQFIPILKPCNQVENHCNRDPKVHEIVFFIGLYFLALGTGGYLPSLQSFGADQFDENHLKERMQRMSFFNWWVFVVCTGILLGMTLIVYVQDHLGWGLATTILTVMMGVSVLVFYFGKPFYRYRKPQGSPLIPIFQVLIAALIKRKLPHPSSPDMLYEMSESHNLHGRLLCHTNSLRCLDKAAIVEDNAQRINTKRLATVTMVEETKLVFNLFPIWLTSVIFGVCLAQSPTFFIKQSSMMNRKIGNGYEIPPPSVGTVGPITMLLAVALYEKILIPALRNVKGDERGLKILQRIGIGMIFPILGMAIAALVERKRLGLAKEEVEQENQTGQILPMSVFWILPQYIIFAIADTFALVGLQEFFYEQAPESMRSLGVAFLYSALGVGNFVSGFIISITANITEKLGTSWFGKDLNNSRLDKFYWLMTIISALNLGMYVFFAKRQMYKNVKNKMSVANDLEVDRAHAMT</sequence>
<evidence type="ECO:0000313" key="9">
    <source>
        <dbReference type="EMBL" id="CAI9091572.1"/>
    </source>
</evidence>
<dbReference type="PANTHER" id="PTHR11654">
    <property type="entry name" value="OLIGOPEPTIDE TRANSPORTER-RELATED"/>
    <property type="match status" value="1"/>
</dbReference>
<evidence type="ECO:0000256" key="1">
    <source>
        <dbReference type="ARBA" id="ARBA00004141"/>
    </source>
</evidence>
<keyword evidence="4 8" id="KW-1133">Transmembrane helix</keyword>
<feature type="transmembrane region" description="Helical" evidence="8">
    <location>
        <begin position="199"/>
        <end position="222"/>
    </location>
</feature>
<organism evidence="9 10">
    <name type="scientific">Oldenlandia corymbosa var. corymbosa</name>
    <dbReference type="NCBI Taxonomy" id="529605"/>
    <lineage>
        <taxon>Eukaryota</taxon>
        <taxon>Viridiplantae</taxon>
        <taxon>Streptophyta</taxon>
        <taxon>Embryophyta</taxon>
        <taxon>Tracheophyta</taxon>
        <taxon>Spermatophyta</taxon>
        <taxon>Magnoliopsida</taxon>
        <taxon>eudicotyledons</taxon>
        <taxon>Gunneridae</taxon>
        <taxon>Pentapetalae</taxon>
        <taxon>asterids</taxon>
        <taxon>lamiids</taxon>
        <taxon>Gentianales</taxon>
        <taxon>Rubiaceae</taxon>
        <taxon>Rubioideae</taxon>
        <taxon>Spermacoceae</taxon>
        <taxon>Hedyotis-Oldenlandia complex</taxon>
        <taxon>Oldenlandia</taxon>
    </lineage>
</organism>
<name>A0AAV1C9S0_OLDCO</name>
<evidence type="ECO:0000256" key="5">
    <source>
        <dbReference type="ARBA" id="ARBA00023136"/>
    </source>
</evidence>
<evidence type="ECO:0000256" key="7">
    <source>
        <dbReference type="SAM" id="MobiDB-lite"/>
    </source>
</evidence>
<dbReference type="Pfam" id="PF00854">
    <property type="entry name" value="PTR2"/>
    <property type="match status" value="1"/>
</dbReference>
<feature type="transmembrane region" description="Helical" evidence="8">
    <location>
        <begin position="158"/>
        <end position="178"/>
    </location>
</feature>
<feature type="region of interest" description="Disordered" evidence="7">
    <location>
        <begin position="1"/>
        <end position="21"/>
    </location>
</feature>
<proteinExistence type="inferred from homology"/>
<protein>
    <submittedName>
        <fullName evidence="9">OLC1v1026640C2</fullName>
    </submittedName>
</protein>
<dbReference type="Gene3D" id="1.20.1250.20">
    <property type="entry name" value="MFS general substrate transporter like domains"/>
    <property type="match status" value="1"/>
</dbReference>
<feature type="transmembrane region" description="Helical" evidence="8">
    <location>
        <begin position="476"/>
        <end position="495"/>
    </location>
</feature>
<accession>A0AAV1C9S0</accession>
<dbReference type="InterPro" id="IPR036259">
    <property type="entry name" value="MFS_trans_sf"/>
</dbReference>
<dbReference type="InterPro" id="IPR018456">
    <property type="entry name" value="PTR2_symporter_CS"/>
</dbReference>
<evidence type="ECO:0000256" key="6">
    <source>
        <dbReference type="ARBA" id="ARBA00044504"/>
    </source>
</evidence>
<dbReference type="InterPro" id="IPR000109">
    <property type="entry name" value="POT_fam"/>
</dbReference>
<feature type="transmembrane region" description="Helical" evidence="8">
    <location>
        <begin position="552"/>
        <end position="570"/>
    </location>
</feature>
<evidence type="ECO:0000256" key="2">
    <source>
        <dbReference type="ARBA" id="ARBA00005982"/>
    </source>
</evidence>
<evidence type="ECO:0000256" key="4">
    <source>
        <dbReference type="ARBA" id="ARBA00022989"/>
    </source>
</evidence>
<dbReference type="EMBL" id="OX459118">
    <property type="protein sequence ID" value="CAI9091572.1"/>
    <property type="molecule type" value="Genomic_DNA"/>
</dbReference>
<feature type="transmembrane region" description="Helical" evidence="8">
    <location>
        <begin position="113"/>
        <end position="138"/>
    </location>
</feature>
<comment type="similarity">
    <text evidence="2">Belongs to the major facilitator superfamily. Proton-dependent oligopeptide transporter (POT/PTR) (TC 2.A.17) family.</text>
</comment>
<evidence type="ECO:0000256" key="8">
    <source>
        <dbReference type="SAM" id="Phobius"/>
    </source>
</evidence>
<keyword evidence="3 8" id="KW-0812">Transmembrane</keyword>
<dbReference type="GO" id="GO:0006857">
    <property type="term" value="P:oligopeptide transport"/>
    <property type="evidence" value="ECO:0007669"/>
    <property type="project" value="InterPro"/>
</dbReference>
<dbReference type="PROSITE" id="PS01022">
    <property type="entry name" value="PTR2_1"/>
    <property type="match status" value="1"/>
</dbReference>
<comment type="subcellular location">
    <subcellularLocation>
        <location evidence="1">Membrane</location>
        <topology evidence="1">Multi-pass membrane protein</topology>
    </subcellularLocation>
</comment>
<dbReference type="GO" id="GO:0016020">
    <property type="term" value="C:membrane"/>
    <property type="evidence" value="ECO:0007669"/>
    <property type="project" value="UniProtKB-SubCell"/>
</dbReference>
<dbReference type="GO" id="GO:0022857">
    <property type="term" value="F:transmembrane transporter activity"/>
    <property type="evidence" value="ECO:0007669"/>
    <property type="project" value="InterPro"/>
</dbReference>
<feature type="transmembrane region" description="Helical" evidence="8">
    <location>
        <begin position="382"/>
        <end position="402"/>
    </location>
</feature>
<evidence type="ECO:0000313" key="10">
    <source>
        <dbReference type="Proteomes" id="UP001161247"/>
    </source>
</evidence>
<reference evidence="9" key="1">
    <citation type="submission" date="2023-03" db="EMBL/GenBank/DDBJ databases">
        <authorList>
            <person name="Julca I."/>
        </authorList>
    </citation>
    <scope>NUCLEOTIDE SEQUENCE</scope>
</reference>
<evidence type="ECO:0000256" key="3">
    <source>
        <dbReference type="ARBA" id="ARBA00022692"/>
    </source>
</evidence>